<dbReference type="EMBL" id="JAIWYP010000001">
    <property type="protein sequence ID" value="KAH3894778.1"/>
    <property type="molecule type" value="Genomic_DNA"/>
</dbReference>
<evidence type="ECO:0000256" key="1">
    <source>
        <dbReference type="SAM" id="MobiDB-lite"/>
    </source>
</evidence>
<dbReference type="AlphaFoldDB" id="A0A9D4S8U6"/>
<proteinExistence type="predicted"/>
<name>A0A9D4S8U6_DREPO</name>
<reference evidence="2" key="1">
    <citation type="journal article" date="2019" name="bioRxiv">
        <title>The Genome of the Zebra Mussel, Dreissena polymorpha: A Resource for Invasive Species Research.</title>
        <authorList>
            <person name="McCartney M.A."/>
            <person name="Auch B."/>
            <person name="Kono T."/>
            <person name="Mallez S."/>
            <person name="Zhang Y."/>
            <person name="Obille A."/>
            <person name="Becker A."/>
            <person name="Abrahante J.E."/>
            <person name="Garbe J."/>
            <person name="Badalamenti J.P."/>
            <person name="Herman A."/>
            <person name="Mangelson H."/>
            <person name="Liachko I."/>
            <person name="Sullivan S."/>
            <person name="Sone E.D."/>
            <person name="Koren S."/>
            <person name="Silverstein K.A.T."/>
            <person name="Beckman K.B."/>
            <person name="Gohl D.M."/>
        </authorList>
    </citation>
    <scope>NUCLEOTIDE SEQUENCE</scope>
    <source>
        <strain evidence="2">Duluth1</strain>
        <tissue evidence="2">Whole animal</tissue>
    </source>
</reference>
<sequence length="125" mass="13617">MAPDRRADGRKDGRTEGLTDNAKQDNKNVVVFRRAPALISIWPAGAPIQNHPFPPLIPSSSHWTSGLKGSSARRDVIAVLMVMLTIVRTVVATPFDSQPEVNQNSNSALNNTREASISAQLLSFR</sequence>
<dbReference type="Proteomes" id="UP000828390">
    <property type="component" value="Unassembled WGS sequence"/>
</dbReference>
<accession>A0A9D4S8U6</accession>
<keyword evidence="3" id="KW-1185">Reference proteome</keyword>
<comment type="caution">
    <text evidence="2">The sequence shown here is derived from an EMBL/GenBank/DDBJ whole genome shotgun (WGS) entry which is preliminary data.</text>
</comment>
<protein>
    <submittedName>
        <fullName evidence="2">Uncharacterized protein</fullName>
    </submittedName>
</protein>
<evidence type="ECO:0000313" key="2">
    <source>
        <dbReference type="EMBL" id="KAH3894778.1"/>
    </source>
</evidence>
<evidence type="ECO:0000313" key="3">
    <source>
        <dbReference type="Proteomes" id="UP000828390"/>
    </source>
</evidence>
<feature type="region of interest" description="Disordered" evidence="1">
    <location>
        <begin position="1"/>
        <end position="23"/>
    </location>
</feature>
<gene>
    <name evidence="2" type="ORF">DPMN_018937</name>
</gene>
<organism evidence="2 3">
    <name type="scientific">Dreissena polymorpha</name>
    <name type="common">Zebra mussel</name>
    <name type="synonym">Mytilus polymorpha</name>
    <dbReference type="NCBI Taxonomy" id="45954"/>
    <lineage>
        <taxon>Eukaryota</taxon>
        <taxon>Metazoa</taxon>
        <taxon>Spiralia</taxon>
        <taxon>Lophotrochozoa</taxon>
        <taxon>Mollusca</taxon>
        <taxon>Bivalvia</taxon>
        <taxon>Autobranchia</taxon>
        <taxon>Heteroconchia</taxon>
        <taxon>Euheterodonta</taxon>
        <taxon>Imparidentia</taxon>
        <taxon>Neoheterodontei</taxon>
        <taxon>Myida</taxon>
        <taxon>Dreissenoidea</taxon>
        <taxon>Dreissenidae</taxon>
        <taxon>Dreissena</taxon>
    </lineage>
</organism>
<reference evidence="2" key="2">
    <citation type="submission" date="2020-11" db="EMBL/GenBank/DDBJ databases">
        <authorList>
            <person name="McCartney M.A."/>
            <person name="Auch B."/>
            <person name="Kono T."/>
            <person name="Mallez S."/>
            <person name="Becker A."/>
            <person name="Gohl D.M."/>
            <person name="Silverstein K.A.T."/>
            <person name="Koren S."/>
            <person name="Bechman K.B."/>
            <person name="Herman A."/>
            <person name="Abrahante J.E."/>
            <person name="Garbe J."/>
        </authorList>
    </citation>
    <scope>NUCLEOTIDE SEQUENCE</scope>
    <source>
        <strain evidence="2">Duluth1</strain>
        <tissue evidence="2">Whole animal</tissue>
    </source>
</reference>